<sequence length="312" mass="34587">MAVHRKRGRQQGTCPARRKKNKKGPDEKVLLDLINSCTDSTVRKDALCEYLKVKVAAATAAKDAELALKDAELAEKDAELAAATAAKGAEMVELKVENKMLHQGLLQVQGLLTSMGLFERVAQLAFGEQKVAGHAEGAFDCTSALEQAVITPEAGPWSMLLKTTIKKCAPAVGKSKNRQKDELVRIWEELSYEVHAYPWYNLNLNLVPALSETGKCVIASFAETLGVQVHHGLDGRKQPFVVGELFCYWITTLKEVPPMLREKGDEEVKDRWFQDLPPISPEELKKHSHQGDLWVCVDGVVANLTELSRQQF</sequence>
<keyword evidence="3" id="KW-1185">Reference proteome</keyword>
<protein>
    <submittedName>
        <fullName evidence="2">Uncharacterized protein</fullName>
    </submittedName>
</protein>
<dbReference type="EMBL" id="LSRX01000747">
    <property type="protein sequence ID" value="OLP89739.1"/>
    <property type="molecule type" value="Genomic_DNA"/>
</dbReference>
<feature type="region of interest" description="Disordered" evidence="1">
    <location>
        <begin position="1"/>
        <end position="25"/>
    </location>
</feature>
<reference evidence="2 3" key="1">
    <citation type="submission" date="2016-02" db="EMBL/GenBank/DDBJ databases">
        <title>Genome analysis of coral dinoflagellate symbionts highlights evolutionary adaptations to a symbiotic lifestyle.</title>
        <authorList>
            <person name="Aranda M."/>
            <person name="Li Y."/>
            <person name="Liew Y.J."/>
            <person name="Baumgarten S."/>
            <person name="Simakov O."/>
            <person name="Wilson M."/>
            <person name="Piel J."/>
            <person name="Ashoor H."/>
            <person name="Bougouffa S."/>
            <person name="Bajic V.B."/>
            <person name="Ryu T."/>
            <person name="Ravasi T."/>
            <person name="Bayer T."/>
            <person name="Micklem G."/>
            <person name="Kim H."/>
            <person name="Bhak J."/>
            <person name="Lajeunesse T.C."/>
            <person name="Voolstra C.R."/>
        </authorList>
    </citation>
    <scope>NUCLEOTIDE SEQUENCE [LARGE SCALE GENOMIC DNA]</scope>
    <source>
        <strain evidence="2 3">CCMP2467</strain>
    </source>
</reference>
<gene>
    <name evidence="2" type="ORF">AK812_SmicGene28767</name>
</gene>
<dbReference type="AlphaFoldDB" id="A0A1Q9D3I3"/>
<accession>A0A1Q9D3I3</accession>
<organism evidence="2 3">
    <name type="scientific">Symbiodinium microadriaticum</name>
    <name type="common">Dinoflagellate</name>
    <name type="synonym">Zooxanthella microadriatica</name>
    <dbReference type="NCBI Taxonomy" id="2951"/>
    <lineage>
        <taxon>Eukaryota</taxon>
        <taxon>Sar</taxon>
        <taxon>Alveolata</taxon>
        <taxon>Dinophyceae</taxon>
        <taxon>Suessiales</taxon>
        <taxon>Symbiodiniaceae</taxon>
        <taxon>Symbiodinium</taxon>
    </lineage>
</organism>
<comment type="caution">
    <text evidence="2">The sequence shown here is derived from an EMBL/GenBank/DDBJ whole genome shotgun (WGS) entry which is preliminary data.</text>
</comment>
<name>A0A1Q9D3I3_SYMMI</name>
<dbReference type="InterPro" id="IPR036400">
    <property type="entry name" value="Cyt_B5-like_heme/steroid_sf"/>
</dbReference>
<dbReference type="OrthoDB" id="448392at2759"/>
<evidence type="ECO:0000313" key="2">
    <source>
        <dbReference type="EMBL" id="OLP89739.1"/>
    </source>
</evidence>
<proteinExistence type="predicted"/>
<dbReference type="Proteomes" id="UP000186817">
    <property type="component" value="Unassembled WGS sequence"/>
</dbReference>
<evidence type="ECO:0000256" key="1">
    <source>
        <dbReference type="SAM" id="MobiDB-lite"/>
    </source>
</evidence>
<evidence type="ECO:0000313" key="3">
    <source>
        <dbReference type="Proteomes" id="UP000186817"/>
    </source>
</evidence>
<dbReference type="SUPFAM" id="SSF55856">
    <property type="entry name" value="Cytochrome b5-like heme/steroid binding domain"/>
    <property type="match status" value="1"/>
</dbReference>